<evidence type="ECO:0000256" key="11">
    <source>
        <dbReference type="ARBA" id="ARBA00033786"/>
    </source>
</evidence>
<dbReference type="InterPro" id="IPR011764">
    <property type="entry name" value="Biotin_carboxylation_dom"/>
</dbReference>
<dbReference type="PANTHER" id="PTHR18866">
    <property type="entry name" value="CARBOXYLASE:PYRUVATE/ACETYL-COA/PROPIONYL-COA CARBOXYLASE"/>
    <property type="match status" value="1"/>
</dbReference>
<feature type="domain" description="ATP-grasp" evidence="15">
    <location>
        <begin position="124"/>
        <end position="321"/>
    </location>
</feature>
<dbReference type="FunFam" id="3.30.470.20:FF:000028">
    <property type="entry name" value="Methylcrotonoyl-CoA carboxylase subunit alpha, mitochondrial"/>
    <property type="match status" value="1"/>
</dbReference>
<dbReference type="PROSITE" id="PS50975">
    <property type="entry name" value="ATP_GRASP"/>
    <property type="match status" value="1"/>
</dbReference>
<evidence type="ECO:0000256" key="1">
    <source>
        <dbReference type="ARBA" id="ARBA00001953"/>
    </source>
</evidence>
<evidence type="ECO:0000313" key="17">
    <source>
        <dbReference type="EMBL" id="TQV77511.1"/>
    </source>
</evidence>
<feature type="domain" description="Biotin carboxylation" evidence="16">
    <location>
        <begin position="5"/>
        <end position="451"/>
    </location>
</feature>
<evidence type="ECO:0000256" key="5">
    <source>
        <dbReference type="ARBA" id="ARBA00017242"/>
    </source>
</evidence>
<dbReference type="RefSeq" id="WP_142941083.1">
    <property type="nucleotide sequence ID" value="NZ_VIKR01000001.1"/>
</dbReference>
<dbReference type="PROSITE" id="PS00188">
    <property type="entry name" value="BIOTIN"/>
    <property type="match status" value="1"/>
</dbReference>
<evidence type="ECO:0000256" key="9">
    <source>
        <dbReference type="ARBA" id="ARBA00022946"/>
    </source>
</evidence>
<dbReference type="SUPFAM" id="SSF56059">
    <property type="entry name" value="Glutathione synthetase ATP-binding domain-like"/>
    <property type="match status" value="1"/>
</dbReference>
<comment type="function">
    <text evidence="2">This protein is a component of the acetyl coenzyme A carboxylase complex; first, biotin carboxylase catalyzes the carboxylation of the carrier protein and then the transcarboxylase transfers the carboxyl group to form malonyl-CoA.</text>
</comment>
<dbReference type="Pfam" id="PF21139">
    <property type="entry name" value="BT_MCC_alpha"/>
    <property type="match status" value="1"/>
</dbReference>
<feature type="domain" description="Lipoyl-binding" evidence="14">
    <location>
        <begin position="592"/>
        <end position="663"/>
    </location>
</feature>
<comment type="caution">
    <text evidence="17">The sequence shown here is derived from an EMBL/GenBank/DDBJ whole genome shotgun (WGS) entry which is preliminary data.</text>
</comment>
<evidence type="ECO:0000256" key="2">
    <source>
        <dbReference type="ARBA" id="ARBA00003761"/>
    </source>
</evidence>
<evidence type="ECO:0000256" key="13">
    <source>
        <dbReference type="PROSITE-ProRule" id="PRU00409"/>
    </source>
</evidence>
<proteinExistence type="predicted"/>
<dbReference type="SUPFAM" id="SSF51246">
    <property type="entry name" value="Rudiment single hybrid motif"/>
    <property type="match status" value="1"/>
</dbReference>
<evidence type="ECO:0000256" key="3">
    <source>
        <dbReference type="ARBA" id="ARBA00004956"/>
    </source>
</evidence>
<dbReference type="Pfam" id="PF02786">
    <property type="entry name" value="CPSase_L_D2"/>
    <property type="match status" value="1"/>
</dbReference>
<dbReference type="InterPro" id="IPR016185">
    <property type="entry name" value="PreATP-grasp_dom_sf"/>
</dbReference>
<dbReference type="SUPFAM" id="SSF52440">
    <property type="entry name" value="PreATP-grasp domain"/>
    <property type="match status" value="1"/>
</dbReference>
<keyword evidence="9" id="KW-0809">Transit peptide</keyword>
<dbReference type="CDD" id="cd06850">
    <property type="entry name" value="biotinyl_domain"/>
    <property type="match status" value="1"/>
</dbReference>
<dbReference type="InterPro" id="IPR005481">
    <property type="entry name" value="BC-like_N"/>
</dbReference>
<keyword evidence="8 13" id="KW-0067">ATP-binding</keyword>
<dbReference type="NCBIfam" id="NF006367">
    <property type="entry name" value="PRK08591.1"/>
    <property type="match status" value="1"/>
</dbReference>
<reference evidence="17 18" key="1">
    <citation type="submission" date="2019-06" db="EMBL/GenBank/DDBJ databases">
        <title>Draft genome of Aliikangiella marina GYP-15.</title>
        <authorList>
            <person name="Wang G."/>
        </authorList>
    </citation>
    <scope>NUCLEOTIDE SEQUENCE [LARGE SCALE GENOMIC DNA]</scope>
    <source>
        <strain evidence="17 18">GYP-15</strain>
    </source>
</reference>
<organism evidence="17 18">
    <name type="scientific">Aliikangiella marina</name>
    <dbReference type="NCBI Taxonomy" id="1712262"/>
    <lineage>
        <taxon>Bacteria</taxon>
        <taxon>Pseudomonadati</taxon>
        <taxon>Pseudomonadota</taxon>
        <taxon>Gammaproteobacteria</taxon>
        <taxon>Oceanospirillales</taxon>
        <taxon>Pleioneaceae</taxon>
        <taxon>Aliikangiella</taxon>
    </lineage>
</organism>
<dbReference type="InterPro" id="IPR001882">
    <property type="entry name" value="Biotin_BS"/>
</dbReference>
<evidence type="ECO:0000313" key="18">
    <source>
        <dbReference type="Proteomes" id="UP000317839"/>
    </source>
</evidence>
<gene>
    <name evidence="17" type="ORF">FLL45_06090</name>
</gene>
<dbReference type="InterPro" id="IPR048429">
    <property type="entry name" value="MCC_alpha_BT"/>
</dbReference>
<dbReference type="PROSITE" id="PS50968">
    <property type="entry name" value="BIOTINYL_LIPOYL"/>
    <property type="match status" value="1"/>
</dbReference>
<dbReference type="SMART" id="SM01209">
    <property type="entry name" value="GARS_A"/>
    <property type="match status" value="1"/>
</dbReference>
<dbReference type="PANTHER" id="PTHR18866:SF33">
    <property type="entry name" value="METHYLCROTONOYL-COA CARBOXYLASE SUBUNIT ALPHA, MITOCHONDRIAL-RELATED"/>
    <property type="match status" value="1"/>
</dbReference>
<evidence type="ECO:0000259" key="16">
    <source>
        <dbReference type="PROSITE" id="PS50979"/>
    </source>
</evidence>
<dbReference type="InterPro" id="IPR005482">
    <property type="entry name" value="Biotin_COase_C"/>
</dbReference>
<comment type="pathway">
    <text evidence="3">Lipid metabolism; malonyl-CoA biosynthesis; malonyl-CoA from acetyl-CoA: step 1/1.</text>
</comment>
<dbReference type="InterPro" id="IPR011053">
    <property type="entry name" value="Single_hybrid_motif"/>
</dbReference>
<dbReference type="GO" id="GO:0005524">
    <property type="term" value="F:ATP binding"/>
    <property type="evidence" value="ECO:0007669"/>
    <property type="project" value="UniProtKB-UniRule"/>
</dbReference>
<dbReference type="FunFam" id="3.30.1490.20:FF:000003">
    <property type="entry name" value="acetyl-CoA carboxylase isoform X1"/>
    <property type="match status" value="1"/>
</dbReference>
<dbReference type="AlphaFoldDB" id="A0A545TK19"/>
<evidence type="ECO:0000256" key="8">
    <source>
        <dbReference type="ARBA" id="ARBA00022840"/>
    </source>
</evidence>
<dbReference type="PROSITE" id="PS00867">
    <property type="entry name" value="CPSASE_2"/>
    <property type="match status" value="1"/>
</dbReference>
<evidence type="ECO:0000256" key="10">
    <source>
        <dbReference type="ARBA" id="ARBA00023267"/>
    </source>
</evidence>
<keyword evidence="10" id="KW-0092">Biotin</keyword>
<dbReference type="SUPFAM" id="SSF51230">
    <property type="entry name" value="Single hybrid motif"/>
    <property type="match status" value="1"/>
</dbReference>
<comment type="cofactor">
    <cofactor evidence="1">
        <name>biotin</name>
        <dbReference type="ChEBI" id="CHEBI:57586"/>
    </cofactor>
</comment>
<comment type="subunit">
    <text evidence="4">Acetyl-CoA carboxylase is a heterohexamer of biotin carboxyl carrier protein, biotin carboxylase and the two subunits of carboxyl transferase in a 2:2 complex.</text>
</comment>
<keyword evidence="7 13" id="KW-0547">Nucleotide-binding</keyword>
<dbReference type="InterPro" id="IPR005479">
    <property type="entry name" value="CPAse_ATP-bd"/>
</dbReference>
<dbReference type="InterPro" id="IPR011054">
    <property type="entry name" value="Rudment_hybrid_motif"/>
</dbReference>
<dbReference type="GO" id="GO:0046872">
    <property type="term" value="F:metal ion binding"/>
    <property type="evidence" value="ECO:0007669"/>
    <property type="project" value="InterPro"/>
</dbReference>
<dbReference type="PROSITE" id="PS50979">
    <property type="entry name" value="BC"/>
    <property type="match status" value="1"/>
</dbReference>
<evidence type="ECO:0000256" key="12">
    <source>
        <dbReference type="ARBA" id="ARBA00048600"/>
    </source>
</evidence>
<dbReference type="SMART" id="SM00878">
    <property type="entry name" value="Biotin_carb_C"/>
    <property type="match status" value="1"/>
</dbReference>
<keyword evidence="18" id="KW-1185">Reference proteome</keyword>
<dbReference type="Gene3D" id="3.30.700.40">
    <property type="match status" value="1"/>
</dbReference>
<evidence type="ECO:0000259" key="14">
    <source>
        <dbReference type="PROSITE" id="PS50968"/>
    </source>
</evidence>
<dbReference type="Gene3D" id="2.40.50.100">
    <property type="match status" value="1"/>
</dbReference>
<dbReference type="PROSITE" id="PS00866">
    <property type="entry name" value="CPSASE_1"/>
    <property type="match status" value="1"/>
</dbReference>
<keyword evidence="6" id="KW-0436">Ligase</keyword>
<dbReference type="Pfam" id="PF00364">
    <property type="entry name" value="Biotin_lipoyl"/>
    <property type="match status" value="1"/>
</dbReference>
<dbReference type="Pfam" id="PF02785">
    <property type="entry name" value="Biotin_carb_C"/>
    <property type="match status" value="1"/>
</dbReference>
<sequence>MTNISISKLLIANRGEIACRIIRTAQRMGIECVAVYSDADKNAQHVKLADEAWYIGPSPAQESYLRSDKILQVAKQSGANAVHPGYGFLSENAEFAATCQQNNIIFVGPPVGAIEAMGSKSEAKRIMHEAEVPLVSGYHGDEQSESLLQAEADKIGYPLLIKATAGGGGKGMRVVESSAEFIDALNSCKREAKSSFGDDKVLIEKYLTKPRHVEIQVFADSLGNAVHLFERDCSVQRRHQKVIEEAPAPGLTEETREQMGQVAIKAAKAIGYQGAGTVEFLYDEDGSFYFMEMNTRLQVEHPVTEMITGLDLVEWQIVVANGNPLPKQQAQLSINGHAFEARIYAEDPNNDFLPATGLISYMGTPSTNQHVRVDSGIISGDQVSVYYDPMIAKLIVWDTDRNAALARLRGALADFHVAGLTTNIEFLHQLASNDSFIGADLDTHFLDKHGEELILGQQPADDAILAAASLKVMLDQSGNQQQLHSVDPFSPWSDKSGWRLNEDNYHQIDLVYGSGHYEITAHFRDDGFLFEINNQEIFTKGYISDNKLFLELDGHKSTVSFAQEKNHLVLFRNASSWSFEVKDSSQVDLGQETSANLTAPMPGTVIQVLVADGDSVEEGQALIVMEAMKMEHTIKAHKDTTIKEVLFNVGDLVDEGAELISFEEE</sequence>
<evidence type="ECO:0000256" key="6">
    <source>
        <dbReference type="ARBA" id="ARBA00022598"/>
    </source>
</evidence>
<dbReference type="InterPro" id="IPR050856">
    <property type="entry name" value="Biotin_carboxylase_complex"/>
</dbReference>
<evidence type="ECO:0000259" key="15">
    <source>
        <dbReference type="PROSITE" id="PS50975"/>
    </source>
</evidence>
<dbReference type="OrthoDB" id="9763189at2"/>
<dbReference type="Proteomes" id="UP000317839">
    <property type="component" value="Unassembled WGS sequence"/>
</dbReference>
<dbReference type="GO" id="GO:0004075">
    <property type="term" value="F:biotin carboxylase activity"/>
    <property type="evidence" value="ECO:0007669"/>
    <property type="project" value="UniProtKB-EC"/>
</dbReference>
<protein>
    <recommendedName>
        <fullName evidence="5">Biotin carboxylase</fullName>
    </recommendedName>
    <alternativeName>
        <fullName evidence="11">Acetyl-coenzyme A carboxylase biotin carboxylase subunit A</fullName>
    </alternativeName>
</protein>
<dbReference type="InterPro" id="IPR000089">
    <property type="entry name" value="Biotin_lipoyl"/>
</dbReference>
<dbReference type="InterPro" id="IPR011761">
    <property type="entry name" value="ATP-grasp"/>
</dbReference>
<dbReference type="Pfam" id="PF00289">
    <property type="entry name" value="Biotin_carb_N"/>
    <property type="match status" value="1"/>
</dbReference>
<dbReference type="FunFam" id="3.40.50.20:FF:000010">
    <property type="entry name" value="Propionyl-CoA carboxylase subunit alpha"/>
    <property type="match status" value="1"/>
</dbReference>
<evidence type="ECO:0000256" key="4">
    <source>
        <dbReference type="ARBA" id="ARBA00011750"/>
    </source>
</evidence>
<dbReference type="Gene3D" id="3.30.470.20">
    <property type="entry name" value="ATP-grasp fold, B domain"/>
    <property type="match status" value="1"/>
</dbReference>
<comment type="catalytic activity">
    <reaction evidence="12">
        <text>N(6)-biotinyl-L-lysyl-[protein] + hydrogencarbonate + ATP = N(6)-carboxybiotinyl-L-lysyl-[protein] + ADP + phosphate + H(+)</text>
        <dbReference type="Rhea" id="RHEA:13501"/>
        <dbReference type="Rhea" id="RHEA-COMP:10505"/>
        <dbReference type="Rhea" id="RHEA-COMP:10506"/>
        <dbReference type="ChEBI" id="CHEBI:15378"/>
        <dbReference type="ChEBI" id="CHEBI:17544"/>
        <dbReference type="ChEBI" id="CHEBI:30616"/>
        <dbReference type="ChEBI" id="CHEBI:43474"/>
        <dbReference type="ChEBI" id="CHEBI:83144"/>
        <dbReference type="ChEBI" id="CHEBI:83145"/>
        <dbReference type="ChEBI" id="CHEBI:456216"/>
        <dbReference type="EC" id="6.3.4.14"/>
    </reaction>
</comment>
<name>A0A545TK19_9GAMM</name>
<evidence type="ECO:0000256" key="7">
    <source>
        <dbReference type="ARBA" id="ARBA00022741"/>
    </source>
</evidence>
<dbReference type="EMBL" id="VIKR01000001">
    <property type="protein sequence ID" value="TQV77511.1"/>
    <property type="molecule type" value="Genomic_DNA"/>
</dbReference>
<dbReference type="FunFam" id="2.40.50.100:FF:000003">
    <property type="entry name" value="Acetyl-CoA carboxylase biotin carboxyl carrier protein"/>
    <property type="match status" value="1"/>
</dbReference>
<accession>A0A545TK19</accession>